<evidence type="ECO:0000313" key="2">
    <source>
        <dbReference type="Proteomes" id="UP000214596"/>
    </source>
</evidence>
<evidence type="ECO:0000313" key="1">
    <source>
        <dbReference type="EMBL" id="OXE34328.1"/>
    </source>
</evidence>
<accession>A0A227JH55</accession>
<comment type="caution">
    <text evidence="1">The sequence shown here is derived from an EMBL/GenBank/DDBJ whole genome shotgun (WGS) entry which is preliminary data.</text>
</comment>
<dbReference type="GO" id="GO:0000428">
    <property type="term" value="C:DNA-directed RNA polymerase complex"/>
    <property type="evidence" value="ECO:0007669"/>
    <property type="project" value="UniProtKB-KW"/>
</dbReference>
<protein>
    <submittedName>
        <fullName evidence="1">DNA-directed RNA polymerase subunit beta</fullName>
    </submittedName>
</protein>
<dbReference type="EMBL" id="NIXT01000081">
    <property type="protein sequence ID" value="OXE34328.1"/>
    <property type="molecule type" value="Genomic_DNA"/>
</dbReference>
<dbReference type="Proteomes" id="UP000214596">
    <property type="component" value="Unassembled WGS sequence"/>
</dbReference>
<dbReference type="OrthoDB" id="5905561at2"/>
<name>A0A227JH55_VIBPH</name>
<dbReference type="OMA" id="HRVYANN"/>
<reference evidence="1 2" key="1">
    <citation type="journal article" date="2017" name="Appl. Environ. Microbiol.">
        <title>Parallel evolution of two clades of a major Atlantic endemic Vibrio parahaemolyticus pathogen lineage by independent acquisition of related pathogenicity islands.</title>
        <authorList>
            <person name="Xu F."/>
            <person name="Gonzalez-Escalona N."/>
            <person name="Drees K.P."/>
            <person name="Sebra R.P."/>
            <person name="Cooper V.S."/>
            <person name="Jones S.H."/>
            <person name="Whistler C.A."/>
        </authorList>
    </citation>
    <scope>NUCLEOTIDE SEQUENCE [LARGE SCALE GENOMIC DNA]</scope>
    <source>
        <strain evidence="1 2">MAVP-3</strain>
    </source>
</reference>
<keyword evidence="1" id="KW-0804">Transcription</keyword>
<keyword evidence="1" id="KW-0240">DNA-directed RNA polymerase</keyword>
<gene>
    <name evidence="1" type="ORF">CA163_02880</name>
</gene>
<dbReference type="AlphaFoldDB" id="A0A227JH55"/>
<organism evidence="1 2">
    <name type="scientific">Vibrio parahaemolyticus</name>
    <dbReference type="NCBI Taxonomy" id="670"/>
    <lineage>
        <taxon>Bacteria</taxon>
        <taxon>Pseudomonadati</taxon>
        <taxon>Pseudomonadota</taxon>
        <taxon>Gammaproteobacteria</taxon>
        <taxon>Vibrionales</taxon>
        <taxon>Vibrionaceae</taxon>
        <taxon>Vibrio</taxon>
    </lineage>
</organism>
<proteinExistence type="predicted"/>
<sequence length="181" mass="20416">MCFVFSLFQFILFTAQLHSVLFIRIMFSFCLHTSMNKTPLISCLLGLGLSANLLAQESENIAQYLQEQSQQHSLEDHYASSVPDELNLDAQRSELKWREEGKPDHCYHTKNNAEVTTDFDYGEANDLSDGLHHIDLPPVHTRNNKSSHRVYANNPHLLPGNQQFAAPSEGSFGFSVSSDCL</sequence>